<evidence type="ECO:0008006" key="4">
    <source>
        <dbReference type="Google" id="ProtNLM"/>
    </source>
</evidence>
<dbReference type="Proteomes" id="UP000001726">
    <property type="component" value="Chromosome"/>
</dbReference>
<sequence>MAEIQATLRHFYILFTSRPDIFTSTLHANRNTVRHVKRLWRCTVSIAVITGIVLVFILLGYLVYALINAETF</sequence>
<dbReference type="STRING" id="465817.ETA_33660"/>
<evidence type="ECO:0000313" key="3">
    <source>
        <dbReference type="Proteomes" id="UP000001726"/>
    </source>
</evidence>
<protein>
    <recommendedName>
        <fullName evidence="4">ATPase</fullName>
    </recommendedName>
</protein>
<organism evidence="2 3">
    <name type="scientific">Erwinia tasmaniensis (strain DSM 17950 / CFBP 7177 / CIP 109463 / NCPPB 4357 / Et1/99)</name>
    <dbReference type="NCBI Taxonomy" id="465817"/>
    <lineage>
        <taxon>Bacteria</taxon>
        <taxon>Pseudomonadati</taxon>
        <taxon>Pseudomonadota</taxon>
        <taxon>Gammaproteobacteria</taxon>
        <taxon>Enterobacterales</taxon>
        <taxon>Erwiniaceae</taxon>
        <taxon>Erwinia</taxon>
    </lineage>
</organism>
<dbReference type="InterPro" id="IPR011726">
    <property type="entry name" value="KdpF"/>
</dbReference>
<dbReference type="GO" id="GO:0008556">
    <property type="term" value="F:P-type potassium transmembrane transporter activity"/>
    <property type="evidence" value="ECO:0007669"/>
    <property type="project" value="InterPro"/>
</dbReference>
<dbReference type="KEGG" id="eta:ETA_33660"/>
<keyword evidence="1" id="KW-0812">Transmembrane</keyword>
<accession>B2VJK5</accession>
<keyword evidence="1" id="KW-1133">Transmembrane helix</keyword>
<dbReference type="NCBIfam" id="TIGR02115">
    <property type="entry name" value="potass_kdpF"/>
    <property type="match status" value="1"/>
</dbReference>
<feature type="transmembrane region" description="Helical" evidence="1">
    <location>
        <begin position="44"/>
        <end position="67"/>
    </location>
</feature>
<dbReference type="EMBL" id="CU468135">
    <property type="protein sequence ID" value="CAO98412.1"/>
    <property type="molecule type" value="Genomic_DNA"/>
</dbReference>
<dbReference type="GO" id="GO:0005886">
    <property type="term" value="C:plasma membrane"/>
    <property type="evidence" value="ECO:0007669"/>
    <property type="project" value="InterPro"/>
</dbReference>
<name>B2VJK5_ERWT9</name>
<dbReference type="HOGENOM" id="CLU_201731_0_0_6"/>
<gene>
    <name evidence="2" type="ordered locus">ETA_33660</name>
</gene>
<keyword evidence="1" id="KW-0472">Membrane</keyword>
<reference evidence="2 3" key="1">
    <citation type="journal article" date="2008" name="Environ. Microbiol.">
        <title>The genome of Erwinia tasmaniensis strain Et1/99, a non-pathogenic bacterium in the genus Erwinia.</title>
        <authorList>
            <person name="Kube M."/>
            <person name="Migdoll A.M."/>
            <person name="Mueller I."/>
            <person name="Kuhl H."/>
            <person name="Beck A."/>
            <person name="Reinhardt R."/>
            <person name="Geider K."/>
        </authorList>
    </citation>
    <scope>NUCLEOTIDE SEQUENCE [LARGE SCALE GENOMIC DNA]</scope>
    <source>
        <strain evidence="3">DSM 17950 / CFBP 7177 / CIP 109463 / NCPPB 4357 / Et1/99</strain>
    </source>
</reference>
<dbReference type="AlphaFoldDB" id="B2VJK5"/>
<dbReference type="eggNOG" id="ENOG5031QEN">
    <property type="taxonomic scope" value="Bacteria"/>
</dbReference>
<keyword evidence="3" id="KW-1185">Reference proteome</keyword>
<proteinExistence type="predicted"/>
<evidence type="ECO:0000313" key="2">
    <source>
        <dbReference type="EMBL" id="CAO98412.1"/>
    </source>
</evidence>
<dbReference type="Pfam" id="PF09604">
    <property type="entry name" value="Potass_KdpF"/>
    <property type="match status" value="1"/>
</dbReference>
<evidence type="ECO:0000256" key="1">
    <source>
        <dbReference type="SAM" id="Phobius"/>
    </source>
</evidence>